<evidence type="ECO:0008006" key="7">
    <source>
        <dbReference type="Google" id="ProtNLM"/>
    </source>
</evidence>
<organism evidence="5 6">
    <name type="scientific">Ignelater luminosus</name>
    <name type="common">Cucubano</name>
    <name type="synonym">Pyrophorus luminosus</name>
    <dbReference type="NCBI Taxonomy" id="2038154"/>
    <lineage>
        <taxon>Eukaryota</taxon>
        <taxon>Metazoa</taxon>
        <taxon>Ecdysozoa</taxon>
        <taxon>Arthropoda</taxon>
        <taxon>Hexapoda</taxon>
        <taxon>Insecta</taxon>
        <taxon>Pterygota</taxon>
        <taxon>Neoptera</taxon>
        <taxon>Endopterygota</taxon>
        <taxon>Coleoptera</taxon>
        <taxon>Polyphaga</taxon>
        <taxon>Elateriformia</taxon>
        <taxon>Elateroidea</taxon>
        <taxon>Elateridae</taxon>
        <taxon>Agrypninae</taxon>
        <taxon>Pyrophorini</taxon>
        <taxon>Ignelater</taxon>
    </lineage>
</organism>
<dbReference type="OrthoDB" id="194358at2759"/>
<keyword evidence="2 3" id="KW-0040">ANK repeat</keyword>
<dbReference type="InterPro" id="IPR036770">
    <property type="entry name" value="Ankyrin_rpt-contain_sf"/>
</dbReference>
<reference evidence="5" key="1">
    <citation type="submission" date="2019-08" db="EMBL/GenBank/DDBJ databases">
        <title>The genome of the North American firefly Photinus pyralis.</title>
        <authorList>
            <consortium name="Photinus pyralis genome working group"/>
            <person name="Fallon T.R."/>
            <person name="Sander Lower S.E."/>
            <person name="Weng J.-K."/>
        </authorList>
    </citation>
    <scope>NUCLEOTIDE SEQUENCE</scope>
    <source>
        <strain evidence="5">TRF0915ILg1</strain>
        <tissue evidence="5">Whole body</tissue>
    </source>
</reference>
<name>A0A8K0D8X2_IGNLU</name>
<keyword evidence="6" id="KW-1185">Reference proteome</keyword>
<feature type="transmembrane region" description="Helical" evidence="4">
    <location>
        <begin position="16"/>
        <end position="38"/>
    </location>
</feature>
<dbReference type="SMART" id="SM00248">
    <property type="entry name" value="ANK"/>
    <property type="match status" value="4"/>
</dbReference>
<dbReference type="PROSITE" id="PS50297">
    <property type="entry name" value="ANK_REP_REGION"/>
    <property type="match status" value="1"/>
</dbReference>
<dbReference type="PANTHER" id="PTHR24198:SF165">
    <property type="entry name" value="ANKYRIN REPEAT-CONTAINING PROTEIN-RELATED"/>
    <property type="match status" value="1"/>
</dbReference>
<dbReference type="PANTHER" id="PTHR24198">
    <property type="entry name" value="ANKYRIN REPEAT AND PROTEIN KINASE DOMAIN-CONTAINING PROTEIN"/>
    <property type="match status" value="1"/>
</dbReference>
<accession>A0A8K0D8X2</accession>
<sequence length="219" mass="25193">MCCLNLSNWFLLGKEYLAYSITVILLLSFVYFALPIILRYICAYSDVDEDLLNSLHRAVMEDDAITTFKLVQKCPKLINIPHQIDGYSPFMRACLNAKTQLVRIMLNFSADISLKSSKGETPFYLAVFYHIKNPKVKDATCIHALYYAGSDINACNYKGYSPLQLAAMFGHKQLVMWLLNKGHYETAMIIKRRRLPVLEQLRKDDEIPRSVNKKKITIL</sequence>
<protein>
    <recommendedName>
        <fullName evidence="7">Ankyrin repeat domain-containing protein</fullName>
    </recommendedName>
</protein>
<proteinExistence type="predicted"/>
<comment type="caution">
    <text evidence="5">The sequence shown here is derived from an EMBL/GenBank/DDBJ whole genome shotgun (WGS) entry which is preliminary data.</text>
</comment>
<keyword evidence="4" id="KW-0472">Membrane</keyword>
<dbReference type="EMBL" id="VTPC01002750">
    <property type="protein sequence ID" value="KAF2899561.1"/>
    <property type="molecule type" value="Genomic_DNA"/>
</dbReference>
<keyword evidence="1" id="KW-0677">Repeat</keyword>
<dbReference type="PROSITE" id="PS50088">
    <property type="entry name" value="ANK_REPEAT"/>
    <property type="match status" value="2"/>
</dbReference>
<dbReference type="AlphaFoldDB" id="A0A8K0D8X2"/>
<keyword evidence="4" id="KW-1133">Transmembrane helix</keyword>
<dbReference type="InterPro" id="IPR002110">
    <property type="entry name" value="Ankyrin_rpt"/>
</dbReference>
<keyword evidence="4" id="KW-0812">Transmembrane</keyword>
<gene>
    <name evidence="5" type="ORF">ILUMI_06611</name>
</gene>
<dbReference type="Pfam" id="PF12796">
    <property type="entry name" value="Ank_2"/>
    <property type="match status" value="1"/>
</dbReference>
<dbReference type="Pfam" id="PF13637">
    <property type="entry name" value="Ank_4"/>
    <property type="match status" value="1"/>
</dbReference>
<evidence type="ECO:0000256" key="4">
    <source>
        <dbReference type="SAM" id="Phobius"/>
    </source>
</evidence>
<feature type="repeat" description="ANK" evidence="3">
    <location>
        <begin position="85"/>
        <end position="117"/>
    </location>
</feature>
<evidence type="ECO:0000256" key="2">
    <source>
        <dbReference type="ARBA" id="ARBA00023043"/>
    </source>
</evidence>
<dbReference type="SUPFAM" id="SSF48403">
    <property type="entry name" value="Ankyrin repeat"/>
    <property type="match status" value="1"/>
</dbReference>
<evidence type="ECO:0000256" key="1">
    <source>
        <dbReference type="ARBA" id="ARBA00022737"/>
    </source>
</evidence>
<evidence type="ECO:0000256" key="3">
    <source>
        <dbReference type="PROSITE-ProRule" id="PRU00023"/>
    </source>
</evidence>
<dbReference type="Proteomes" id="UP000801492">
    <property type="component" value="Unassembled WGS sequence"/>
</dbReference>
<evidence type="ECO:0000313" key="6">
    <source>
        <dbReference type="Proteomes" id="UP000801492"/>
    </source>
</evidence>
<feature type="repeat" description="ANK" evidence="3">
    <location>
        <begin position="158"/>
        <end position="182"/>
    </location>
</feature>
<dbReference type="Gene3D" id="1.25.40.20">
    <property type="entry name" value="Ankyrin repeat-containing domain"/>
    <property type="match status" value="1"/>
</dbReference>
<evidence type="ECO:0000313" key="5">
    <source>
        <dbReference type="EMBL" id="KAF2899561.1"/>
    </source>
</evidence>